<dbReference type="EMBL" id="BQXU01000007">
    <property type="protein sequence ID" value="GKT43528.1"/>
    <property type="molecule type" value="Genomic_DNA"/>
</dbReference>
<dbReference type="GeneID" id="73324511"/>
<evidence type="ECO:0000313" key="2">
    <source>
        <dbReference type="Proteomes" id="UP001055115"/>
    </source>
</evidence>
<dbReference type="Proteomes" id="UP001055115">
    <property type="component" value="Unassembled WGS sequence"/>
</dbReference>
<sequence length="103" mass="11773">MDEDPKMPELLATLLGLPEDLPYTPDENLSPYYTRKWGFTIYRTPYGGPESDKACPHSDPHNPELRDASLDRLHQFHADNTRTGKALPNEDWALSIIFFVADQ</sequence>
<protein>
    <submittedName>
        <fullName evidence="1">Uncharacterized protein</fullName>
    </submittedName>
</protein>
<evidence type="ECO:0000313" key="1">
    <source>
        <dbReference type="EMBL" id="GKT43528.1"/>
    </source>
</evidence>
<dbReference type="AlphaFoldDB" id="A0AA37L806"/>
<organism evidence="1 2">
    <name type="scientific">Colletotrichum spaethianum</name>
    <dbReference type="NCBI Taxonomy" id="700344"/>
    <lineage>
        <taxon>Eukaryota</taxon>
        <taxon>Fungi</taxon>
        <taxon>Dikarya</taxon>
        <taxon>Ascomycota</taxon>
        <taxon>Pezizomycotina</taxon>
        <taxon>Sordariomycetes</taxon>
        <taxon>Hypocreomycetidae</taxon>
        <taxon>Glomerellales</taxon>
        <taxon>Glomerellaceae</taxon>
        <taxon>Colletotrichum</taxon>
        <taxon>Colletotrichum spaethianum species complex</taxon>
    </lineage>
</organism>
<proteinExistence type="predicted"/>
<name>A0AA37L806_9PEZI</name>
<keyword evidence="2" id="KW-1185">Reference proteome</keyword>
<accession>A0AA37L806</accession>
<dbReference type="RefSeq" id="XP_049125878.1">
    <property type="nucleotide sequence ID" value="XM_049269921.1"/>
</dbReference>
<gene>
    <name evidence="1" type="ORF">ColSpa_03709</name>
</gene>
<reference evidence="1 2" key="1">
    <citation type="submission" date="2022-03" db="EMBL/GenBank/DDBJ databases">
        <title>Genome data of Colletotrichum spp.</title>
        <authorList>
            <person name="Utami Y.D."/>
            <person name="Hiruma K."/>
        </authorList>
    </citation>
    <scope>NUCLEOTIDE SEQUENCE [LARGE SCALE GENOMIC DNA]</scope>
    <source>
        <strain evidence="1 2">MAFF 239500</strain>
    </source>
</reference>
<comment type="caution">
    <text evidence="1">The sequence shown here is derived from an EMBL/GenBank/DDBJ whole genome shotgun (WGS) entry which is preliminary data.</text>
</comment>